<sequence>MEQYQFYEEIGCGGFSTVYKGRLRRSVEFVAIRRIEKGHSAKISAEVQVMHAFDHANVLKFQAWFATTNHLWVISEYCAGGDLRRLLLQDGSLPEETVLSFGLDVLAALHYVHSHGVLVIDLRPTSMLINEYGVLKLADFGHARCMDSPLSSDNEATIQRLALLHELSPSYIAPELLSRIGGYSAASDFWALGSLLVEMATGLPPYANCRRAEDMVQAAMFAPLPHLPESSELLNDLLQRLHAKRAADRPDAAATAAADAAAAADRSLAEMAATATAAARERLKELGATTQPAAKAALQPLSRVLFSPAEMAIRPVMLNAAIEKLEPTGQYEARSLKFRAYSLEELLTMDIPTLEAFLATLWRSVGGPNPVAEKENTLLYFEALATNGRLATVLINSGLTGLFSTMLRTWFGCSRRSAPCS</sequence>
<dbReference type="PROSITE" id="PS50011">
    <property type="entry name" value="PROTEIN_KINASE_DOM"/>
    <property type="match status" value="1"/>
</dbReference>
<keyword evidence="2" id="KW-0418">Kinase</keyword>
<reference evidence="3" key="1">
    <citation type="journal article" date="2015" name="PLoS Genet.">
        <title>Genome Sequence and Transcriptome Analyses of Chrysochromulina tobin: Metabolic Tools for Enhanced Algal Fitness in the Prominent Order Prymnesiales (Haptophyceae).</title>
        <authorList>
            <person name="Hovde B.T."/>
            <person name="Deodato C.R."/>
            <person name="Hunsperger H.M."/>
            <person name="Ryken S.A."/>
            <person name="Yost W."/>
            <person name="Jha R.K."/>
            <person name="Patterson J."/>
            <person name="Monnat R.J. Jr."/>
            <person name="Barlow S.B."/>
            <person name="Starkenburg S.R."/>
            <person name="Cattolico R.A."/>
        </authorList>
    </citation>
    <scope>NUCLEOTIDE SEQUENCE</scope>
    <source>
        <strain evidence="3">CCMP291</strain>
    </source>
</reference>
<dbReference type="Gene3D" id="1.10.510.10">
    <property type="entry name" value="Transferase(Phosphotransferase) domain 1"/>
    <property type="match status" value="1"/>
</dbReference>
<dbReference type="Proteomes" id="UP000037460">
    <property type="component" value="Unassembled WGS sequence"/>
</dbReference>
<dbReference type="Pfam" id="PF00069">
    <property type="entry name" value="Pkinase"/>
    <property type="match status" value="1"/>
</dbReference>
<evidence type="ECO:0000313" key="2">
    <source>
        <dbReference type="EMBL" id="KOO29298.1"/>
    </source>
</evidence>
<comment type="caution">
    <text evidence="2">The sequence shown here is derived from an EMBL/GenBank/DDBJ whole genome shotgun (WGS) entry which is preliminary data.</text>
</comment>
<dbReference type="OrthoDB" id="24822at2759"/>
<keyword evidence="3" id="KW-1185">Reference proteome</keyword>
<organism evidence="2 3">
    <name type="scientific">Chrysochromulina tobinii</name>
    <dbReference type="NCBI Taxonomy" id="1460289"/>
    <lineage>
        <taxon>Eukaryota</taxon>
        <taxon>Haptista</taxon>
        <taxon>Haptophyta</taxon>
        <taxon>Prymnesiophyceae</taxon>
        <taxon>Prymnesiales</taxon>
        <taxon>Chrysochromulinaceae</taxon>
        <taxon>Chrysochromulina</taxon>
    </lineage>
</organism>
<protein>
    <submittedName>
        <fullName evidence="2">Serine threonine-protein kinase ulk4-like protein</fullName>
    </submittedName>
</protein>
<feature type="domain" description="Protein kinase" evidence="1">
    <location>
        <begin position="4"/>
        <end position="262"/>
    </location>
</feature>
<dbReference type="AlphaFoldDB" id="A0A0M0JSY9"/>
<dbReference type="PANTHER" id="PTHR46562">
    <property type="entry name" value="SERINE/THREONINE-KINASE ULK4-LIKE PROTEIN-RELATED"/>
    <property type="match status" value="1"/>
</dbReference>
<evidence type="ECO:0000259" key="1">
    <source>
        <dbReference type="PROSITE" id="PS50011"/>
    </source>
</evidence>
<dbReference type="GO" id="GO:0004672">
    <property type="term" value="F:protein kinase activity"/>
    <property type="evidence" value="ECO:0007669"/>
    <property type="project" value="InterPro"/>
</dbReference>
<dbReference type="GO" id="GO:0005524">
    <property type="term" value="F:ATP binding"/>
    <property type="evidence" value="ECO:0007669"/>
    <property type="project" value="InterPro"/>
</dbReference>
<dbReference type="GO" id="GO:0008017">
    <property type="term" value="F:microtubule binding"/>
    <property type="evidence" value="ECO:0007669"/>
    <property type="project" value="InterPro"/>
</dbReference>
<dbReference type="PANTHER" id="PTHR46562:SF1">
    <property type="entry name" value="SERINE_THREONINE-PROTEIN KINASE ULK4"/>
    <property type="match status" value="1"/>
</dbReference>
<dbReference type="InterPro" id="IPR000719">
    <property type="entry name" value="Prot_kinase_dom"/>
</dbReference>
<evidence type="ECO:0000313" key="3">
    <source>
        <dbReference type="Proteomes" id="UP000037460"/>
    </source>
</evidence>
<dbReference type="InterPro" id="IPR011009">
    <property type="entry name" value="Kinase-like_dom_sf"/>
</dbReference>
<accession>A0A0M0JSY9</accession>
<dbReference type="EMBL" id="JWZX01002435">
    <property type="protein sequence ID" value="KOO29298.1"/>
    <property type="molecule type" value="Genomic_DNA"/>
</dbReference>
<keyword evidence="2" id="KW-0808">Transferase</keyword>
<proteinExistence type="predicted"/>
<dbReference type="SUPFAM" id="SSF56112">
    <property type="entry name" value="Protein kinase-like (PK-like)"/>
    <property type="match status" value="1"/>
</dbReference>
<dbReference type="InterPro" id="IPR044591">
    <property type="entry name" value="RUK"/>
</dbReference>
<gene>
    <name evidence="2" type="ORF">Ctob_011086</name>
</gene>
<name>A0A0M0JSY9_9EUKA</name>